<dbReference type="Proteomes" id="UP000195570">
    <property type="component" value="Unassembled WGS sequence"/>
</dbReference>
<dbReference type="GeneID" id="92382276"/>
<comment type="caution">
    <text evidence="2">The sequence shown here is derived from an EMBL/GenBank/DDBJ whole genome shotgun (WGS) entry which is preliminary data.</text>
</comment>
<dbReference type="InterPro" id="IPR002013">
    <property type="entry name" value="SAC_dom"/>
</dbReference>
<evidence type="ECO:0000259" key="1">
    <source>
        <dbReference type="PROSITE" id="PS50275"/>
    </source>
</evidence>
<evidence type="ECO:0000313" key="2">
    <source>
        <dbReference type="EMBL" id="SCU68541.1"/>
    </source>
</evidence>
<dbReference type="PANTHER" id="PTHR46817:SF1">
    <property type="entry name" value="SAC DOMAIN-CONTAINING PROTEIN"/>
    <property type="match status" value="1"/>
</dbReference>
<dbReference type="VEuPathDB" id="TriTrypDB:TEOVI_000834200"/>
<dbReference type="RefSeq" id="XP_067079686.1">
    <property type="nucleotide sequence ID" value="XM_067223585.1"/>
</dbReference>
<sequence length="820" mass="91732">MYVEKSPRKRCAVAVKDGTSILFVVLARPLPPPPPKEPELLMFFEKPSSPVAKQPETATGNEVEWQKWSAGSYCVPLVVDERGEIQRYDKLCHREFPNLRDAYRQCGPFESFVEFAALFGCLRLDRMYFLVATKVEEAAVLPFGGAILRVGGTEWISFGIPGSEPLYLTSGDRNRLKEFETYSHEGGYYYSDDCDLRRPFPFVSSKDGNGPQFHSDWSRQLRKPFITAGVESCCSVLLRGFAAEKEVLLKDGSILHVLLCGRQNNLNPGPRYFGRGLNAVNAVGNDHVYEYVMWRQGGGNGPIQFAKHTILRGTVPVHWSTRISKTISEPAMMFSQNKEEVLRGCDSYFSFVFTQLVAIMRYDSGEQLTGRGPRLRCVNMLRQSHHSSEEALTKHFTEAVTKSQAALQQAFPGSQLDLVHVDWLNMLKEQGIDRTTTTFWTTLLATFSTDELVTAGTIGVDGGVTRNSCQTSFVRVNCADSLDRTNIGCFYTCFQSTLNMLAYLRLEPDSFVDQNRLPPLEEQEGERPLETTLAMLQLSGSPRRDSVATWQEACNPSLYPAAIGRALSELYVYNGDTIARLYTNSAAMHSNILRGICGLKAAASNMVIATQRRYENAFEDKSKFRNIELLLGRNIDIHFPSMSQAFLKRPVPVENWGCALIAKGIPVGVPCSEIEQAVRKAWDSLVVPRLREDGIPVTSSDALTFIISAEDNEGEYHDEFICAVKQLTFEQDTSGEEDTNAEQNSEHLAVIEFDKDFCRALDAPFLLQENAILKFQTTGVALEPYTYPVLSENGNSRGIVRKAAKSLRSGVKNFVRGLYK</sequence>
<name>A0A1G4I8U9_TRYEQ</name>
<reference evidence="2" key="1">
    <citation type="submission" date="2016-09" db="EMBL/GenBank/DDBJ databases">
        <authorList>
            <person name="Hebert L."/>
            <person name="Moumen B."/>
        </authorList>
    </citation>
    <scope>NUCLEOTIDE SEQUENCE [LARGE SCALE GENOMIC DNA]</scope>
    <source>
        <strain evidence="2">OVI</strain>
    </source>
</reference>
<dbReference type="PROSITE" id="PS50275">
    <property type="entry name" value="SAC"/>
    <property type="match status" value="1"/>
</dbReference>
<accession>A0A1G4I8U9</accession>
<dbReference type="GO" id="GO:0016791">
    <property type="term" value="F:phosphatase activity"/>
    <property type="evidence" value="ECO:0007669"/>
    <property type="project" value="InterPro"/>
</dbReference>
<protein>
    <submittedName>
        <fullName evidence="2">Synaptojanin (N-terminal domain), putative</fullName>
    </submittedName>
</protein>
<dbReference type="PANTHER" id="PTHR46817">
    <property type="entry name" value="PHOSPHOINOSITIDE PHOSPHATASE SAC9-RELATED"/>
    <property type="match status" value="1"/>
</dbReference>
<proteinExistence type="predicted"/>
<keyword evidence="3" id="KW-1185">Reference proteome</keyword>
<feature type="domain" description="SAC" evidence="1">
    <location>
        <begin position="179"/>
        <end position="584"/>
    </location>
</feature>
<gene>
    <name evidence="2" type="ORF">TEOVI_000834200</name>
</gene>
<dbReference type="Pfam" id="PF02383">
    <property type="entry name" value="Syja_N"/>
    <property type="match status" value="1"/>
</dbReference>
<organism evidence="2 3">
    <name type="scientific">Trypanosoma equiperdum</name>
    <dbReference type="NCBI Taxonomy" id="5694"/>
    <lineage>
        <taxon>Eukaryota</taxon>
        <taxon>Discoba</taxon>
        <taxon>Euglenozoa</taxon>
        <taxon>Kinetoplastea</taxon>
        <taxon>Metakinetoplastina</taxon>
        <taxon>Trypanosomatida</taxon>
        <taxon>Trypanosomatidae</taxon>
        <taxon>Trypanosoma</taxon>
    </lineage>
</organism>
<dbReference type="AlphaFoldDB" id="A0A1G4I8U9"/>
<evidence type="ECO:0000313" key="3">
    <source>
        <dbReference type="Proteomes" id="UP000195570"/>
    </source>
</evidence>
<dbReference type="EMBL" id="CZPT02001001">
    <property type="protein sequence ID" value="SCU68541.1"/>
    <property type="molecule type" value="Genomic_DNA"/>
</dbReference>